<gene>
    <name evidence="2" type="ORF">EJB05_04964</name>
</gene>
<sequence length="179" mass="20240">MCVPYIEPRGVAAWEKLAMPMPSLSSMDDAEVIVSAYEELPRRRRSTSHGASSTAATRAKTRAAPNASTPRHLAGYNRRALLLAYAQQLRRRRVWFQQSGATPLLEWGSWKQTDPVDVGAGGDDVAIVRRTGRRRSWCSRLRSCVRLWISACRRRVMRIRESASCKKLRKGTKQVVNVM</sequence>
<dbReference type="Gramene" id="TVU45475">
    <property type="protein sequence ID" value="TVU45475"/>
    <property type="gene ID" value="EJB05_04964"/>
</dbReference>
<comment type="caution">
    <text evidence="2">The sequence shown here is derived from an EMBL/GenBank/DDBJ whole genome shotgun (WGS) entry which is preliminary data.</text>
</comment>
<accession>A0A5J9WC35</accession>
<evidence type="ECO:0000313" key="3">
    <source>
        <dbReference type="Proteomes" id="UP000324897"/>
    </source>
</evidence>
<name>A0A5J9WC35_9POAL</name>
<feature type="compositionally biased region" description="Low complexity" evidence="1">
    <location>
        <begin position="48"/>
        <end position="64"/>
    </location>
</feature>
<protein>
    <submittedName>
        <fullName evidence="2">Uncharacterized protein</fullName>
    </submittedName>
</protein>
<proteinExistence type="predicted"/>
<evidence type="ECO:0000313" key="2">
    <source>
        <dbReference type="EMBL" id="TVU45475.1"/>
    </source>
</evidence>
<dbReference type="EMBL" id="RWGY01000004">
    <property type="protein sequence ID" value="TVU45475.1"/>
    <property type="molecule type" value="Genomic_DNA"/>
</dbReference>
<feature type="region of interest" description="Disordered" evidence="1">
    <location>
        <begin position="41"/>
        <end position="71"/>
    </location>
</feature>
<dbReference type="AlphaFoldDB" id="A0A5J9WC35"/>
<organism evidence="2 3">
    <name type="scientific">Eragrostis curvula</name>
    <name type="common">weeping love grass</name>
    <dbReference type="NCBI Taxonomy" id="38414"/>
    <lineage>
        <taxon>Eukaryota</taxon>
        <taxon>Viridiplantae</taxon>
        <taxon>Streptophyta</taxon>
        <taxon>Embryophyta</taxon>
        <taxon>Tracheophyta</taxon>
        <taxon>Spermatophyta</taxon>
        <taxon>Magnoliopsida</taxon>
        <taxon>Liliopsida</taxon>
        <taxon>Poales</taxon>
        <taxon>Poaceae</taxon>
        <taxon>PACMAD clade</taxon>
        <taxon>Chloridoideae</taxon>
        <taxon>Eragrostideae</taxon>
        <taxon>Eragrostidinae</taxon>
        <taxon>Eragrostis</taxon>
    </lineage>
</organism>
<feature type="non-terminal residue" evidence="2">
    <location>
        <position position="1"/>
    </location>
</feature>
<evidence type="ECO:0000256" key="1">
    <source>
        <dbReference type="SAM" id="MobiDB-lite"/>
    </source>
</evidence>
<reference evidence="2 3" key="1">
    <citation type="journal article" date="2019" name="Sci. Rep.">
        <title>A high-quality genome of Eragrostis curvula grass provides insights into Poaceae evolution and supports new strategies to enhance forage quality.</title>
        <authorList>
            <person name="Carballo J."/>
            <person name="Santos B.A.C.M."/>
            <person name="Zappacosta D."/>
            <person name="Garbus I."/>
            <person name="Selva J.P."/>
            <person name="Gallo C.A."/>
            <person name="Diaz A."/>
            <person name="Albertini E."/>
            <person name="Caccamo M."/>
            <person name="Echenique V."/>
        </authorList>
    </citation>
    <scope>NUCLEOTIDE SEQUENCE [LARGE SCALE GENOMIC DNA]</scope>
    <source>
        <strain evidence="3">cv. Victoria</strain>
        <tissue evidence="2">Leaf</tissue>
    </source>
</reference>
<dbReference type="Proteomes" id="UP000324897">
    <property type="component" value="Chromosome 5"/>
</dbReference>
<keyword evidence="3" id="KW-1185">Reference proteome</keyword>